<gene>
    <name evidence="4" type="ORF">EHUX00137_LOCUS16530</name>
</gene>
<name>A0A7S3WBE8_EMIHU</name>
<dbReference type="Pfam" id="PF07944">
    <property type="entry name" value="Beta-AFase-like_GH127_cat"/>
    <property type="match status" value="1"/>
</dbReference>
<evidence type="ECO:0000259" key="3">
    <source>
        <dbReference type="Pfam" id="PF07944"/>
    </source>
</evidence>
<reference evidence="4" key="1">
    <citation type="submission" date="2021-01" db="EMBL/GenBank/DDBJ databases">
        <authorList>
            <person name="Corre E."/>
            <person name="Pelletier E."/>
            <person name="Niang G."/>
            <person name="Scheremetjew M."/>
            <person name="Finn R."/>
            <person name="Kale V."/>
            <person name="Holt S."/>
            <person name="Cochrane G."/>
            <person name="Meng A."/>
            <person name="Brown T."/>
            <person name="Cohen L."/>
        </authorList>
    </citation>
    <scope>NUCLEOTIDE SEQUENCE</scope>
    <source>
        <strain evidence="4">379</strain>
    </source>
</reference>
<dbReference type="EMBL" id="HBIR01021706">
    <property type="protein sequence ID" value="CAE0547952.1"/>
    <property type="molecule type" value="Transcribed_RNA"/>
</dbReference>
<dbReference type="AlphaFoldDB" id="A0A7S3WBE8"/>
<feature type="domain" description="Non-reducing end beta-L-arabinofuranosidase-like GH127 catalytic" evidence="3">
    <location>
        <begin position="117"/>
        <end position="181"/>
    </location>
</feature>
<dbReference type="InterPro" id="IPR012878">
    <property type="entry name" value="Beta-AFase-like_GH127_cat"/>
</dbReference>
<feature type="region of interest" description="Disordered" evidence="1">
    <location>
        <begin position="34"/>
        <end position="55"/>
    </location>
</feature>
<dbReference type="PANTHER" id="PTHR31151:SF0">
    <property type="entry name" value="PROLINE-TRNA LIGASE (DUF1680)"/>
    <property type="match status" value="1"/>
</dbReference>
<feature type="signal peptide" evidence="2">
    <location>
        <begin position="1"/>
        <end position="32"/>
    </location>
</feature>
<sequence length="191" mass="20783">MALPSRFAAYVSFLILLLLLLRLFTTPSTSEALRHLQSLPPPPSPPLPPPPPPPTAVEITCSRYAGPLRWRQHPGGRGAPTKPLRALPLLQPGVLDGSPPARRPRLRPFSPASLRLLPGGPFADAAHTNAEFIMSLPVDRLLWSFRATAGIAQPRGARPYAGWEHPHAGIRGHFVGHWPRSTHSYARDADG</sequence>
<feature type="chain" id="PRO_5031527775" description="Non-reducing end beta-L-arabinofuranosidase-like GH127 catalytic domain-containing protein" evidence="2">
    <location>
        <begin position="33"/>
        <end position="191"/>
    </location>
</feature>
<feature type="compositionally biased region" description="Pro residues" evidence="1">
    <location>
        <begin position="39"/>
        <end position="55"/>
    </location>
</feature>
<dbReference type="PANTHER" id="PTHR31151">
    <property type="entry name" value="PROLINE-TRNA LIGASE (DUF1680)"/>
    <property type="match status" value="1"/>
</dbReference>
<keyword evidence="2" id="KW-0732">Signal</keyword>
<evidence type="ECO:0000256" key="2">
    <source>
        <dbReference type="SAM" id="SignalP"/>
    </source>
</evidence>
<accession>A0A7S3WBE8</accession>
<evidence type="ECO:0000313" key="4">
    <source>
        <dbReference type="EMBL" id="CAE0547952.1"/>
    </source>
</evidence>
<protein>
    <recommendedName>
        <fullName evidence="3">Non-reducing end beta-L-arabinofuranosidase-like GH127 catalytic domain-containing protein</fullName>
    </recommendedName>
</protein>
<proteinExistence type="predicted"/>
<evidence type="ECO:0000256" key="1">
    <source>
        <dbReference type="SAM" id="MobiDB-lite"/>
    </source>
</evidence>
<organism evidence="4">
    <name type="scientific">Emiliania huxleyi</name>
    <name type="common">Coccolithophore</name>
    <name type="synonym">Pontosphaera huxleyi</name>
    <dbReference type="NCBI Taxonomy" id="2903"/>
    <lineage>
        <taxon>Eukaryota</taxon>
        <taxon>Haptista</taxon>
        <taxon>Haptophyta</taxon>
        <taxon>Prymnesiophyceae</taxon>
        <taxon>Isochrysidales</taxon>
        <taxon>Noelaerhabdaceae</taxon>
        <taxon>Emiliania</taxon>
    </lineage>
</organism>